<dbReference type="AlphaFoldDB" id="A0A9D1F068"/>
<sequence length="78" mass="8593">MNHKSAVKAKNACISTLLIITLWSMGHLKVSKDAIAKNPETVGLAFLIAYGLPIVILFILAVFYAIKAKQTEYDDLDE</sequence>
<comment type="caution">
    <text evidence="2">The sequence shown here is derived from an EMBL/GenBank/DDBJ whole genome shotgun (WGS) entry which is preliminary data.</text>
</comment>
<name>A0A9D1F068_9BACT</name>
<gene>
    <name evidence="2" type="ORF">IAC10_09945</name>
</gene>
<organism evidence="2 3">
    <name type="scientific">Candidatus Scatousia excrementigallinarum</name>
    <dbReference type="NCBI Taxonomy" id="2840935"/>
    <lineage>
        <taxon>Bacteria</taxon>
        <taxon>Candidatus Scatousia</taxon>
    </lineage>
</organism>
<accession>A0A9D1F068</accession>
<reference evidence="2" key="2">
    <citation type="journal article" date="2021" name="PeerJ">
        <title>Extensive microbial diversity within the chicken gut microbiome revealed by metagenomics and culture.</title>
        <authorList>
            <person name="Gilroy R."/>
            <person name="Ravi A."/>
            <person name="Getino M."/>
            <person name="Pursley I."/>
            <person name="Horton D.L."/>
            <person name="Alikhan N.F."/>
            <person name="Baker D."/>
            <person name="Gharbi K."/>
            <person name="Hall N."/>
            <person name="Watson M."/>
            <person name="Adriaenssens E.M."/>
            <person name="Foster-Nyarko E."/>
            <person name="Jarju S."/>
            <person name="Secka A."/>
            <person name="Antonio M."/>
            <person name="Oren A."/>
            <person name="Chaudhuri R.R."/>
            <person name="La Ragione R."/>
            <person name="Hildebrand F."/>
            <person name="Pallen M.J."/>
        </authorList>
    </citation>
    <scope>NUCLEOTIDE SEQUENCE</scope>
    <source>
        <strain evidence="2">6276</strain>
    </source>
</reference>
<feature type="transmembrane region" description="Helical" evidence="1">
    <location>
        <begin position="44"/>
        <end position="66"/>
    </location>
</feature>
<proteinExistence type="predicted"/>
<keyword evidence="1" id="KW-0472">Membrane</keyword>
<evidence type="ECO:0000256" key="1">
    <source>
        <dbReference type="SAM" id="Phobius"/>
    </source>
</evidence>
<keyword evidence="1" id="KW-0812">Transmembrane</keyword>
<evidence type="ECO:0000313" key="2">
    <source>
        <dbReference type="EMBL" id="HIS36931.1"/>
    </source>
</evidence>
<dbReference type="Proteomes" id="UP000823928">
    <property type="component" value="Unassembled WGS sequence"/>
</dbReference>
<protein>
    <submittedName>
        <fullName evidence="2">Uncharacterized protein</fullName>
    </submittedName>
</protein>
<reference evidence="2" key="1">
    <citation type="submission" date="2020-10" db="EMBL/GenBank/DDBJ databases">
        <authorList>
            <person name="Gilroy R."/>
        </authorList>
    </citation>
    <scope>NUCLEOTIDE SEQUENCE</scope>
    <source>
        <strain evidence="2">6276</strain>
    </source>
</reference>
<keyword evidence="1" id="KW-1133">Transmembrane helix</keyword>
<evidence type="ECO:0000313" key="3">
    <source>
        <dbReference type="Proteomes" id="UP000823928"/>
    </source>
</evidence>
<dbReference type="EMBL" id="DVIU01000197">
    <property type="protein sequence ID" value="HIS36931.1"/>
    <property type="molecule type" value="Genomic_DNA"/>
</dbReference>